<keyword evidence="2" id="KW-1185">Reference proteome</keyword>
<dbReference type="Proteomes" id="UP001589828">
    <property type="component" value="Unassembled WGS sequence"/>
</dbReference>
<proteinExistence type="predicted"/>
<organism evidence="1 2">
    <name type="scientific">Mucilaginibacter angelicae</name>
    <dbReference type="NCBI Taxonomy" id="869718"/>
    <lineage>
        <taxon>Bacteria</taxon>
        <taxon>Pseudomonadati</taxon>
        <taxon>Bacteroidota</taxon>
        <taxon>Sphingobacteriia</taxon>
        <taxon>Sphingobacteriales</taxon>
        <taxon>Sphingobacteriaceae</taxon>
        <taxon>Mucilaginibacter</taxon>
    </lineage>
</organism>
<evidence type="ECO:0000313" key="2">
    <source>
        <dbReference type="Proteomes" id="UP001589828"/>
    </source>
</evidence>
<evidence type="ECO:0000313" key="1">
    <source>
        <dbReference type="EMBL" id="MFC0515192.1"/>
    </source>
</evidence>
<gene>
    <name evidence="1" type="ORF">ACFFGT_13320</name>
</gene>
<name>A0ABV6L6W1_9SPHI</name>
<reference evidence="1 2" key="1">
    <citation type="submission" date="2024-09" db="EMBL/GenBank/DDBJ databases">
        <authorList>
            <person name="Sun Q."/>
            <person name="Mori K."/>
        </authorList>
    </citation>
    <scope>NUCLEOTIDE SEQUENCE [LARGE SCALE GENOMIC DNA]</scope>
    <source>
        <strain evidence="1 2">NCAIM B.02415</strain>
    </source>
</reference>
<dbReference type="EMBL" id="JBHLTS010000022">
    <property type="protein sequence ID" value="MFC0515192.1"/>
    <property type="molecule type" value="Genomic_DNA"/>
</dbReference>
<dbReference type="RefSeq" id="WP_377023030.1">
    <property type="nucleotide sequence ID" value="NZ_JBHLTS010000022.1"/>
</dbReference>
<comment type="caution">
    <text evidence="1">The sequence shown here is derived from an EMBL/GenBank/DDBJ whole genome shotgun (WGS) entry which is preliminary data.</text>
</comment>
<protein>
    <submittedName>
        <fullName evidence="1">Uncharacterized protein</fullName>
    </submittedName>
</protein>
<sequence length="143" mass="16690">MVKNNYARYFRVFKNDTVVTEISTNDFQRLKLRPVKENWLIGDTTEVLGTIAGRLYTLPVNSPLFYGYATRSKAMEMAKAGALNYIDKLIDEGASGEETLLQYRRDHYEDLHINLVYDMIENEKRTERGEGEIIIPQYVPLWF</sequence>
<accession>A0ABV6L6W1</accession>